<gene>
    <name evidence="2" type="ORF">A2008_04725</name>
</gene>
<keyword evidence="1" id="KW-1133">Transmembrane helix</keyword>
<dbReference type="Proteomes" id="UP000178735">
    <property type="component" value="Unassembled WGS sequence"/>
</dbReference>
<feature type="transmembrane region" description="Helical" evidence="1">
    <location>
        <begin position="64"/>
        <end position="84"/>
    </location>
</feature>
<dbReference type="AlphaFoldDB" id="A0A1F7WND5"/>
<reference evidence="2 3" key="1">
    <citation type="journal article" date="2016" name="Nat. Commun.">
        <title>Thousands of microbial genomes shed light on interconnected biogeochemical processes in an aquifer system.</title>
        <authorList>
            <person name="Anantharaman K."/>
            <person name="Brown C.T."/>
            <person name="Hug L.A."/>
            <person name="Sharon I."/>
            <person name="Castelle C.J."/>
            <person name="Probst A.J."/>
            <person name="Thomas B.C."/>
            <person name="Singh A."/>
            <person name="Wilkins M.J."/>
            <person name="Karaoz U."/>
            <person name="Brodie E.L."/>
            <person name="Williams K.H."/>
            <person name="Hubbard S.S."/>
            <person name="Banfield J.F."/>
        </authorList>
    </citation>
    <scope>NUCLEOTIDE SEQUENCE [LARGE SCALE GENOMIC DNA]</scope>
</reference>
<comment type="caution">
    <text evidence="2">The sequence shown here is derived from an EMBL/GenBank/DDBJ whole genome shotgun (WGS) entry which is preliminary data.</text>
</comment>
<keyword evidence="1" id="KW-0472">Membrane</keyword>
<evidence type="ECO:0000313" key="3">
    <source>
        <dbReference type="Proteomes" id="UP000178735"/>
    </source>
</evidence>
<evidence type="ECO:0000256" key="1">
    <source>
        <dbReference type="SAM" id="Phobius"/>
    </source>
</evidence>
<keyword evidence="1" id="KW-0812">Transmembrane</keyword>
<sequence>MGLNFIGGGNFSEEPEDLKQAAAEQNAQNEAYRIEAFPVKVEDPEPGSLPPHIKIDFTIAEESILPGCGCVIIFGGFFLLNVTWNLLGPYPAGFIMAIGLILILMRAGVDNFYVINTAERKIYYRRKFFNQSSITPFLEPDDIFAVSVSGASHTSKSSKWWDYRIVIIKKDGKIVDFSDAERSDCALEFNKKALGLAAVLGCGYIESPDKRELFASKELNGGVKVYFIKKDY</sequence>
<feature type="transmembrane region" description="Helical" evidence="1">
    <location>
        <begin position="90"/>
        <end position="115"/>
    </location>
</feature>
<dbReference type="EMBL" id="MGFH01000146">
    <property type="protein sequence ID" value="OGM04340.1"/>
    <property type="molecule type" value="Genomic_DNA"/>
</dbReference>
<proteinExistence type="predicted"/>
<accession>A0A1F7WND5</accession>
<organism evidence="2 3">
    <name type="scientific">Candidatus Wallbacteria bacterium GWC2_49_35</name>
    <dbReference type="NCBI Taxonomy" id="1817813"/>
    <lineage>
        <taxon>Bacteria</taxon>
        <taxon>Candidatus Walliibacteriota</taxon>
    </lineage>
</organism>
<evidence type="ECO:0000313" key="2">
    <source>
        <dbReference type="EMBL" id="OGM04340.1"/>
    </source>
</evidence>
<protein>
    <submittedName>
        <fullName evidence="2">Uncharacterized protein</fullName>
    </submittedName>
</protein>
<name>A0A1F7WND5_9BACT</name>